<dbReference type="SUPFAM" id="SSF53822">
    <property type="entry name" value="Periplasmic binding protein-like I"/>
    <property type="match status" value="1"/>
</dbReference>
<comment type="caution">
    <text evidence="4">The sequence shown here is derived from an EMBL/GenBank/DDBJ whole genome shotgun (WGS) entry which is preliminary data.</text>
</comment>
<accession>W4M665</accession>
<protein>
    <submittedName>
        <fullName evidence="4">ABC transporter permease</fullName>
    </submittedName>
</protein>
<reference evidence="4 5" key="1">
    <citation type="journal article" date="2014" name="Nature">
        <title>An environmental bacterial taxon with a large and distinct metabolic repertoire.</title>
        <authorList>
            <person name="Wilson M.C."/>
            <person name="Mori T."/>
            <person name="Ruckert C."/>
            <person name="Uria A.R."/>
            <person name="Helf M.J."/>
            <person name="Takada K."/>
            <person name="Gernert C."/>
            <person name="Steffens U.A."/>
            <person name="Heycke N."/>
            <person name="Schmitt S."/>
            <person name="Rinke C."/>
            <person name="Helfrich E.J."/>
            <person name="Brachmann A.O."/>
            <person name="Gurgui C."/>
            <person name="Wakimoto T."/>
            <person name="Kracht M."/>
            <person name="Crusemann M."/>
            <person name="Hentschel U."/>
            <person name="Abe I."/>
            <person name="Matsunaga S."/>
            <person name="Kalinowski J."/>
            <person name="Takeyama H."/>
            <person name="Piel J."/>
        </authorList>
    </citation>
    <scope>NUCLEOTIDE SEQUENCE [LARGE SCALE GENOMIC DNA]</scope>
    <source>
        <strain evidence="5">TSY2</strain>
    </source>
</reference>
<sequence>MRRWKIEIKFLTRVLVAAGLVTAFAVTPVLAQDEQFIPLLVYRTGPYAPNGIPTANGYVDYLKLLNARDGGINGVKVKWEECETKYNTKIGVECYEKLKSGASVVNPYSTGITYQLIPKAPVDKVPIHSMGYGRTAAADGRIFKWAFNFPTTYWSQASAFVKYVGEQEGSMDKLKGKKIALVYHNSPYGKEPIPTLTILAEKYGYDLKLLAVDHPGQEQKATWLQVRRYRPDWIFMWGWGVMNQVAIKEAASIKFPMDHFIGVWWSGSESDVVPAGEGAKGYKSGNFHGVGSGFGVHADILKHVYDGDEAAAKGNNFGEVLYNRGVMNAVYDTEAIRTAMGKYGNGVMSGEQVRWGLENLNLTEVRLKELGLEGYTQPLKVTCEDHEGNGPVFIQQWDGQKWSKVSDWISPMRDVVRAQIEKAASEYAKENNITPRDCSAEG</sequence>
<dbReference type="EMBL" id="AZHX01000956">
    <property type="protein sequence ID" value="ETX05411.1"/>
    <property type="molecule type" value="Genomic_DNA"/>
</dbReference>
<dbReference type="Proteomes" id="UP000019140">
    <property type="component" value="Unassembled WGS sequence"/>
</dbReference>
<dbReference type="CDD" id="cd06334">
    <property type="entry name" value="PBP1_ABC_ligand_binding-like"/>
    <property type="match status" value="1"/>
</dbReference>
<proteinExistence type="inferred from homology"/>
<comment type="similarity">
    <text evidence="1">Belongs to the leucine-binding protein family.</text>
</comment>
<gene>
    <name evidence="4" type="ORF">ETSY2_23075</name>
</gene>
<keyword evidence="2" id="KW-0732">Signal</keyword>
<evidence type="ECO:0000313" key="4">
    <source>
        <dbReference type="EMBL" id="ETX05411.1"/>
    </source>
</evidence>
<dbReference type="InterPro" id="IPR028081">
    <property type="entry name" value="Leu-bd"/>
</dbReference>
<dbReference type="PATRIC" id="fig|1429439.4.peg.3933"/>
<feature type="domain" description="Leucine-binding protein" evidence="3">
    <location>
        <begin position="36"/>
        <end position="399"/>
    </location>
</feature>
<dbReference type="Pfam" id="PF13458">
    <property type="entry name" value="Peripla_BP_6"/>
    <property type="match status" value="1"/>
</dbReference>
<dbReference type="Gene3D" id="3.40.50.2300">
    <property type="match status" value="2"/>
</dbReference>
<dbReference type="PANTHER" id="PTHR47235">
    <property type="entry name" value="BLR6548 PROTEIN"/>
    <property type="match status" value="1"/>
</dbReference>
<name>W4M665_9BACT</name>
<dbReference type="PANTHER" id="PTHR47235:SF1">
    <property type="entry name" value="BLR6548 PROTEIN"/>
    <property type="match status" value="1"/>
</dbReference>
<organism evidence="4 5">
    <name type="scientific">Candidatus Entotheonella gemina</name>
    <dbReference type="NCBI Taxonomy" id="1429439"/>
    <lineage>
        <taxon>Bacteria</taxon>
        <taxon>Pseudomonadati</taxon>
        <taxon>Nitrospinota/Tectimicrobiota group</taxon>
        <taxon>Candidatus Tectimicrobiota</taxon>
        <taxon>Candidatus Entotheonellia</taxon>
        <taxon>Candidatus Entotheonellales</taxon>
        <taxon>Candidatus Entotheonellaceae</taxon>
        <taxon>Candidatus Entotheonella</taxon>
    </lineage>
</organism>
<evidence type="ECO:0000259" key="3">
    <source>
        <dbReference type="Pfam" id="PF13458"/>
    </source>
</evidence>
<dbReference type="HOGENOM" id="CLU_050369_0_0_7"/>
<evidence type="ECO:0000313" key="5">
    <source>
        <dbReference type="Proteomes" id="UP000019140"/>
    </source>
</evidence>
<evidence type="ECO:0000256" key="2">
    <source>
        <dbReference type="ARBA" id="ARBA00022729"/>
    </source>
</evidence>
<keyword evidence="5" id="KW-1185">Reference proteome</keyword>
<dbReference type="AlphaFoldDB" id="W4M665"/>
<evidence type="ECO:0000256" key="1">
    <source>
        <dbReference type="ARBA" id="ARBA00010062"/>
    </source>
</evidence>
<dbReference type="InterPro" id="IPR028082">
    <property type="entry name" value="Peripla_BP_I"/>
</dbReference>